<comment type="caution">
    <text evidence="1">The sequence shown here is derived from an EMBL/GenBank/DDBJ whole genome shotgun (WGS) entry which is preliminary data.</text>
</comment>
<dbReference type="Proteomes" id="UP000823485">
    <property type="component" value="Unassembled WGS sequence"/>
</dbReference>
<dbReference type="RefSeq" id="WP_205180211.1">
    <property type="nucleotide sequence ID" value="NZ_JAFBFH010000040.1"/>
</dbReference>
<protein>
    <submittedName>
        <fullName evidence="1">Uncharacterized protein</fullName>
    </submittedName>
</protein>
<keyword evidence="2" id="KW-1185">Reference proteome</keyword>
<reference evidence="1 2" key="1">
    <citation type="submission" date="2021-01" db="EMBL/GenBank/DDBJ databases">
        <title>Genomic Encyclopedia of Type Strains, Phase IV (KMG-IV): sequencing the most valuable type-strain genomes for metagenomic binning, comparative biology and taxonomic classification.</title>
        <authorList>
            <person name="Goeker M."/>
        </authorList>
    </citation>
    <scope>NUCLEOTIDE SEQUENCE [LARGE SCALE GENOMIC DNA]</scope>
    <source>
        <strain evidence="1 2">DSM 105453</strain>
    </source>
</reference>
<proteinExistence type="predicted"/>
<evidence type="ECO:0000313" key="1">
    <source>
        <dbReference type="EMBL" id="MBM7717202.1"/>
    </source>
</evidence>
<name>A0ABS2RC15_9BACI</name>
<gene>
    <name evidence="1" type="ORF">JOC94_004227</name>
</gene>
<organism evidence="1 2">
    <name type="scientific">Siminovitchia thermophila</name>
    <dbReference type="NCBI Taxonomy" id="1245522"/>
    <lineage>
        <taxon>Bacteria</taxon>
        <taxon>Bacillati</taxon>
        <taxon>Bacillota</taxon>
        <taxon>Bacilli</taxon>
        <taxon>Bacillales</taxon>
        <taxon>Bacillaceae</taxon>
        <taxon>Siminovitchia</taxon>
    </lineage>
</organism>
<dbReference type="EMBL" id="JAFBFH010000040">
    <property type="protein sequence ID" value="MBM7717202.1"/>
    <property type="molecule type" value="Genomic_DNA"/>
</dbReference>
<evidence type="ECO:0000313" key="2">
    <source>
        <dbReference type="Proteomes" id="UP000823485"/>
    </source>
</evidence>
<sequence>MAKTPYKDLSSESILSAHISGLQHDINKLQEVLNLQVATATNHRLRPVIDQDDPALRYRIYEGSVRNWLNNPAPIVYRNGQEIPANEYIIQPAYGVVVFERQQSANDVITADFTHIVSESKTINDINAEISEIRDEIENIGGGGGELPDNYNILGGVAPYFFLPGTYLSHQRRDYHPVIRGEDGTLVYNPFTHYPAFRVLVYANTLDAFPFPLSVQTTFKRAGIMLGSGTNARVRIGLYKDNGHLYPGELIFQSPIITVEPEKWGYAEIDETIPPGLYWIARHDGNNANWNGLEEGSVIQINRFNAETFIRELAERPNPHTTAGGYRATNIPFGNMPSTFPSGIEPFKRTYYCSPWLVTE</sequence>
<accession>A0ABS2RC15</accession>